<dbReference type="Pfam" id="PF02738">
    <property type="entry name" value="MoCoBD_1"/>
    <property type="match status" value="1"/>
</dbReference>
<dbReference type="InterPro" id="IPR037165">
    <property type="entry name" value="AldOxase/xan_DH_Mopterin-bd_sf"/>
</dbReference>
<dbReference type="PANTHER" id="PTHR11908:SF157">
    <property type="entry name" value="XANTHINE DEHYDROGENASE SUBUNIT D-RELATED"/>
    <property type="match status" value="1"/>
</dbReference>
<dbReference type="InterPro" id="IPR008274">
    <property type="entry name" value="AldOxase/xan_DH_MoCoBD1"/>
</dbReference>
<feature type="region of interest" description="Disordered" evidence="1">
    <location>
        <begin position="422"/>
        <end position="442"/>
    </location>
</feature>
<dbReference type="SUPFAM" id="SSF56003">
    <property type="entry name" value="Molybdenum cofactor-binding domain"/>
    <property type="match status" value="1"/>
</dbReference>
<dbReference type="Pfam" id="PF01315">
    <property type="entry name" value="Ald_Xan_dh_C"/>
    <property type="match status" value="1"/>
</dbReference>
<dbReference type="HOGENOM" id="CLU_001681_2_3_9"/>
<name>D5WQU2_KYRT2</name>
<dbReference type="GO" id="GO:0005506">
    <property type="term" value="F:iron ion binding"/>
    <property type="evidence" value="ECO:0007669"/>
    <property type="project" value="InterPro"/>
</dbReference>
<protein>
    <submittedName>
        <fullName evidence="3">Xanthine dehydrogenase D subunit</fullName>
    </submittedName>
</protein>
<dbReference type="InterPro" id="IPR016208">
    <property type="entry name" value="Ald_Oxase/xanthine_DH-like"/>
</dbReference>
<dbReference type="InterPro" id="IPR036856">
    <property type="entry name" value="Ald_Oxase/Xan_DH_a/b_sf"/>
</dbReference>
<dbReference type="InterPro" id="IPR000674">
    <property type="entry name" value="Ald_Oxase/Xan_DH_a/b"/>
</dbReference>
<dbReference type="RefSeq" id="WP_013075987.1">
    <property type="nucleotide sequence ID" value="NC_014098.1"/>
</dbReference>
<evidence type="ECO:0000313" key="3">
    <source>
        <dbReference type="EMBL" id="ADG06701.1"/>
    </source>
</evidence>
<dbReference type="Proteomes" id="UP000002368">
    <property type="component" value="Chromosome"/>
</dbReference>
<sequence length="781" mass="84284">MRRLNRESASGRWRVRPDGPEKVTGAMKFLTDLSCPGMLVGKILRSPHPHARMIVIRTERAASVPGVVAVITHRDVPGMNRFGIMYPDQPVLCEDRVRFVGDAVAAVAAETEEAAEEALGLIQVEYEILPVIDSPEAALAPGAPRLHPGGNILHHTSYERGNVESAFRECVAVVEETYETPRQMHVYMETEGGLFVPEPDGGLTVYAPTQHGYMDRMQLARILAMPESDIRVVSSPIGGSFGGKDELNIQPYGALLALRTRRPVKIHQSRWESVRSGLKRHPMKITMKTGADAAGRLVAHQVRIVADTGAYATLGAPVLQFATEHVIGSYRIPHVDVKGWAVYTNNGVSGEFRGFGGNQAAFALEGQMDRLAERLGMDPWEFRGINLRDADDLGPLGQRVAPTDGARHVWEALRRSPLWGKRHSPVAADGRAEGENGKPSAPWVRRGVGAAMVMHGCGLGFGISDPAAGRLRLNEEGKIEVAFGHEEFGQGLVSALSLMMQDFFSCAPGDVEVVLGDTARVPHGGSSTASRTTAMVWQALRRLQPQFCRAICERAAAKTGIPASRLRLGPGGVWVGEDRVASYREIAESGVAGLCFEVQFHFPTTPDAIMGGHYLYTFAGVIAEVEVDVLTGAVRVLREEHAVAAGPVINPMGYLGQIEGGSSMALGFALMEEAAMEAGHYVTTNLDTYLIPTIGDVPHHVQVYAIEDLPPGDPYGPRGVGEVGSVGLAPAVAAAVRQAVGRWVTRLPISREMLIRPVSEFLGGRDDSRQPALRGGQRISR</sequence>
<dbReference type="NCBIfam" id="TIGR03196">
    <property type="entry name" value="pucD"/>
    <property type="match status" value="1"/>
</dbReference>
<dbReference type="SMART" id="SM01008">
    <property type="entry name" value="Ald_Xan_dh_C"/>
    <property type="match status" value="1"/>
</dbReference>
<dbReference type="AlphaFoldDB" id="D5WQU2"/>
<dbReference type="InterPro" id="IPR017609">
    <property type="entry name" value="Xanthine_dehydrogenase_dsu"/>
</dbReference>
<dbReference type="Gene3D" id="3.90.1170.50">
    <property type="entry name" value="Aldehyde oxidase/xanthine dehydrogenase, a/b hammerhead"/>
    <property type="match status" value="1"/>
</dbReference>
<feature type="domain" description="Aldehyde oxidase/xanthine dehydrogenase a/b hammerhead" evidence="2">
    <location>
        <begin position="24"/>
        <end position="130"/>
    </location>
</feature>
<dbReference type="STRING" id="562970.Btus_2011"/>
<gene>
    <name evidence="3" type="ordered locus">Btus_2011</name>
</gene>
<dbReference type="eggNOG" id="COG1529">
    <property type="taxonomic scope" value="Bacteria"/>
</dbReference>
<dbReference type="KEGG" id="bts:Btus_2011"/>
<dbReference type="EMBL" id="CP002017">
    <property type="protein sequence ID" value="ADG06701.1"/>
    <property type="molecule type" value="Genomic_DNA"/>
</dbReference>
<dbReference type="InterPro" id="IPR046867">
    <property type="entry name" value="AldOxase/xan_DH_MoCoBD2"/>
</dbReference>
<dbReference type="SUPFAM" id="SSF54665">
    <property type="entry name" value="CO dehydrogenase molybdoprotein N-domain-like"/>
    <property type="match status" value="1"/>
</dbReference>
<dbReference type="Pfam" id="PF20256">
    <property type="entry name" value="MoCoBD_2"/>
    <property type="match status" value="1"/>
</dbReference>
<accession>D5WQU2</accession>
<evidence type="ECO:0000313" key="4">
    <source>
        <dbReference type="Proteomes" id="UP000002368"/>
    </source>
</evidence>
<keyword evidence="4" id="KW-1185">Reference proteome</keyword>
<proteinExistence type="predicted"/>
<dbReference type="Gene3D" id="3.30.365.10">
    <property type="entry name" value="Aldehyde oxidase/xanthine dehydrogenase, molybdopterin binding domain"/>
    <property type="match status" value="5"/>
</dbReference>
<organism evidence="3 4">
    <name type="scientific">Kyrpidia tusciae (strain DSM 2912 / NBRC 15312 / T2)</name>
    <name type="common">Bacillus tusciae</name>
    <dbReference type="NCBI Taxonomy" id="562970"/>
    <lineage>
        <taxon>Bacteria</taxon>
        <taxon>Bacillati</taxon>
        <taxon>Bacillota</taxon>
        <taxon>Bacilli</taxon>
        <taxon>Bacillales</taxon>
        <taxon>Alicyclobacillaceae</taxon>
        <taxon>Kyrpidia</taxon>
    </lineage>
</organism>
<evidence type="ECO:0000256" key="1">
    <source>
        <dbReference type="SAM" id="MobiDB-lite"/>
    </source>
</evidence>
<dbReference type="PANTHER" id="PTHR11908">
    <property type="entry name" value="XANTHINE DEHYDROGENASE"/>
    <property type="match status" value="1"/>
</dbReference>
<evidence type="ECO:0000259" key="2">
    <source>
        <dbReference type="SMART" id="SM01008"/>
    </source>
</evidence>
<reference evidence="3 4" key="1">
    <citation type="journal article" date="2011" name="Stand. Genomic Sci.">
        <title>Complete genome sequence of the thermophilic, hydrogen-oxidizing Bacillus tusciae type strain (T2) and reclassification in the new genus, Kyrpidia gen. nov. as Kyrpidia tusciae comb. nov. and emendation of the family Alicyclobacillaceae da Costa and Rainey, 2010.</title>
        <authorList>
            <person name="Klenk H.P."/>
            <person name="Lapidus A."/>
            <person name="Chertkov O."/>
            <person name="Copeland A."/>
            <person name="Del Rio T.G."/>
            <person name="Nolan M."/>
            <person name="Lucas S."/>
            <person name="Chen F."/>
            <person name="Tice H."/>
            <person name="Cheng J.F."/>
            <person name="Han C."/>
            <person name="Bruce D."/>
            <person name="Goodwin L."/>
            <person name="Pitluck S."/>
            <person name="Pati A."/>
            <person name="Ivanova N."/>
            <person name="Mavromatis K."/>
            <person name="Daum C."/>
            <person name="Chen A."/>
            <person name="Palaniappan K."/>
            <person name="Chang Y.J."/>
            <person name="Land M."/>
            <person name="Hauser L."/>
            <person name="Jeffries C.D."/>
            <person name="Detter J.C."/>
            <person name="Rohde M."/>
            <person name="Abt B."/>
            <person name="Pukall R."/>
            <person name="Goker M."/>
            <person name="Bristow J."/>
            <person name="Markowitz V."/>
            <person name="Hugenholtz P."/>
            <person name="Eisen J.A."/>
        </authorList>
    </citation>
    <scope>NUCLEOTIDE SEQUENCE [LARGE SCALE GENOMIC DNA]</scope>
    <source>
        <strain evidence="3 4">DSM 2912</strain>
    </source>
</reference>
<dbReference type="GO" id="GO:0016491">
    <property type="term" value="F:oxidoreductase activity"/>
    <property type="evidence" value="ECO:0007669"/>
    <property type="project" value="InterPro"/>
</dbReference>